<dbReference type="PANTHER" id="PTHR43883">
    <property type="entry name" value="SLR0207 PROTEIN"/>
    <property type="match status" value="1"/>
</dbReference>
<gene>
    <name evidence="1" type="ORF">SAMN05660836_00743</name>
</gene>
<dbReference type="InterPro" id="IPR027417">
    <property type="entry name" value="P-loop_NTPase"/>
</dbReference>
<sequence length="546" mass="62992">MGEGHAKSQDNFAEIVLAFEDPEFYPHPVSKIERRETHISVVFLTGELVYKIKKPVNFGFLNYETPELRKFYCHQEVRLNKRLAEDVYLRVEKICLDGRRGKFYLGDCESPVEHAVVMKELPQEESLEHYLLGNMINESILEKIGLRLADFYGRASVSDPHFTKYGGVEYVRFNAYENIHQLLPFAREVGGVELLKWLKEAIYAFTVRYRSLFNERVSNGYVVDGHGDLRAEHIYIRDGIQILDCIEFNNRLRFGDVAVDLAFLFMDLCRLGFEDVAYAVLDKYCVKNGDFQFWGLLDFYTAYRALVRAKVACLETLSCEAGLTGPAFEKARKFMRLGTEHTAAYGLPTVVILMGLPASGKSRLAARIRDDFHWEYLSTDEIRKRLDPGVRVSPFGAGDYSEDRRSRIYEIMAKSTADLVERGRSVVVDGTFSRACWRELFLKSLDEAKCHIIMIEAVASPEVLKERLMCRESGNQKELSDARLEHLEPFIRSYEPPDEVPHEKFIRVSTDTDFELSVAYLTRELYRKRLNQAREWAACQRSFPSP</sequence>
<evidence type="ECO:0008006" key="3">
    <source>
        <dbReference type="Google" id="ProtNLM"/>
    </source>
</evidence>
<dbReference type="PANTHER" id="PTHR43883:SF1">
    <property type="entry name" value="GLUCONOKINASE"/>
    <property type="match status" value="1"/>
</dbReference>
<dbReference type="STRING" id="39841.SAMN05660836_00743"/>
<dbReference type="Pfam" id="PF13671">
    <property type="entry name" value="AAA_33"/>
    <property type="match status" value="1"/>
</dbReference>
<dbReference type="SUPFAM" id="SSF56112">
    <property type="entry name" value="Protein kinase-like (PK-like)"/>
    <property type="match status" value="1"/>
</dbReference>
<keyword evidence="2" id="KW-1185">Reference proteome</keyword>
<dbReference type="InterPro" id="IPR052732">
    <property type="entry name" value="Cell-binding_unc_protein"/>
</dbReference>
<dbReference type="InterPro" id="IPR011009">
    <property type="entry name" value="Kinase-like_dom_sf"/>
</dbReference>
<accession>A0A1I4S412</accession>
<proteinExistence type="predicted"/>
<evidence type="ECO:0000313" key="1">
    <source>
        <dbReference type="EMBL" id="SFM59232.1"/>
    </source>
</evidence>
<reference evidence="1 2" key="1">
    <citation type="submission" date="2016-10" db="EMBL/GenBank/DDBJ databases">
        <authorList>
            <person name="de Groot N.N."/>
        </authorList>
    </citation>
    <scope>NUCLEOTIDE SEQUENCE [LARGE SCALE GENOMIC DNA]</scope>
    <source>
        <strain evidence="1 2">DSM 9990</strain>
    </source>
</reference>
<protein>
    <recommendedName>
        <fullName evidence="3">Aminoglycoside phosphotransferase domain-containing protein</fullName>
    </recommendedName>
</protein>
<organism evidence="1 2">
    <name type="scientific">Thermodesulforhabdus norvegica</name>
    <dbReference type="NCBI Taxonomy" id="39841"/>
    <lineage>
        <taxon>Bacteria</taxon>
        <taxon>Pseudomonadati</taxon>
        <taxon>Thermodesulfobacteriota</taxon>
        <taxon>Syntrophobacteria</taxon>
        <taxon>Syntrophobacterales</taxon>
        <taxon>Thermodesulforhabdaceae</taxon>
        <taxon>Thermodesulforhabdus</taxon>
    </lineage>
</organism>
<dbReference type="SUPFAM" id="SSF52540">
    <property type="entry name" value="P-loop containing nucleoside triphosphate hydrolases"/>
    <property type="match status" value="1"/>
</dbReference>
<name>A0A1I4S412_9BACT</name>
<dbReference type="RefSeq" id="WP_093393589.1">
    <property type="nucleotide sequence ID" value="NZ_FOUU01000002.1"/>
</dbReference>
<dbReference type="Gene3D" id="3.40.50.300">
    <property type="entry name" value="P-loop containing nucleotide triphosphate hydrolases"/>
    <property type="match status" value="1"/>
</dbReference>
<dbReference type="AlphaFoldDB" id="A0A1I4S412"/>
<dbReference type="Proteomes" id="UP000199611">
    <property type="component" value="Unassembled WGS sequence"/>
</dbReference>
<dbReference type="EMBL" id="FOUU01000002">
    <property type="protein sequence ID" value="SFM59232.1"/>
    <property type="molecule type" value="Genomic_DNA"/>
</dbReference>
<evidence type="ECO:0000313" key="2">
    <source>
        <dbReference type="Proteomes" id="UP000199611"/>
    </source>
</evidence>